<sequence>MSTTSSNIWVIVHIFDNDKSALIWSPSTQQSRCLQADQISGQDLVLGTWLCISQKTGEISKTDSTCNFRVVNGTLQIRAPVVFFSSSKLLIGLGYAPGFGRVGCFDKEMVFEKDQIYMAWITYEKYSTDEHLRGQMTKYNVEWVVASQPILPVLKSKIDEFLQANNLNSMQSVNGVVVSKDNETGSIYNPKHGVCDYQLTNKTAFNVGSFVHFIPIENSFGWMTAHNISKNASLAEGISLSSCEPKLKLSIKNWEHNAEKGVIDVPNWDLQLHLAKNMPEDCEKVQQYDYSQPISVVYDNEDQRFTLSNGIPVIQSQEKVTEVLSEAEEHLNFFTPLTLGPKLVKEKTDKLETNDDERAQEAVQNQTVQKKATPSNFGRVIECIETDAVVVYLRTNDVCLFALKIDLPYRKFTVAKSRFKEDPHLGDWFRVSLPDSKIIAKLYRPTLKTMPLNSQLITLYTRIKVVEAFVNEDDPDEICGYSDDLGPIIDNENCLKKSQLGKTINVWVLSNAPTNGAHWRIFSKNPKPPRRSTQLKSSERSNCSKRAVQKCSTVEKQNKEERDNASGIAVSDVDKGQPNCFYDLLASEQKSLKKASAPLIPSAITAWLSDTTAPNVNAKIAECDHGKEKVGIRVTENKASRSAIGAAEENVENSADSSTNTTQSHISLQGKNSDDRPLGSNHNEGIKVNAVVTFVSPTSVSFHAVRSKLTDPSIRVNITEFGDNNIPCIGDWYHLTMDSEKDCSGGFQLKDPVLRTQVDKGKFLMIKTKVRVKRLPKIGPNYSSVCGYSEDLGLILDSTEWLRPHQAHRTIEVWVEHCKPKDGSSWCIFNQHLYRQ</sequence>
<evidence type="ECO:0000313" key="2">
    <source>
        <dbReference type="Proteomes" id="UP000887574"/>
    </source>
</evidence>
<protein>
    <submittedName>
        <fullName evidence="3">Telomeric single stranded DNA binding POT1/Cdc13 domain-containing protein</fullName>
    </submittedName>
</protein>
<dbReference type="AlphaFoldDB" id="A0A915CXM4"/>
<name>A0A915CXM4_9BILA</name>
<dbReference type="Proteomes" id="UP000887574">
    <property type="component" value="Unplaced"/>
</dbReference>
<dbReference type="WBParaSite" id="jg13340.1">
    <property type="protein sequence ID" value="jg13340.1"/>
    <property type="gene ID" value="jg13340"/>
</dbReference>
<reference evidence="3" key="1">
    <citation type="submission" date="2022-11" db="UniProtKB">
        <authorList>
            <consortium name="WormBaseParasite"/>
        </authorList>
    </citation>
    <scope>IDENTIFICATION</scope>
</reference>
<accession>A0A915CXM4</accession>
<feature type="region of interest" description="Disordered" evidence="1">
    <location>
        <begin position="523"/>
        <end position="542"/>
    </location>
</feature>
<feature type="compositionally biased region" description="Polar residues" evidence="1">
    <location>
        <begin position="652"/>
        <end position="671"/>
    </location>
</feature>
<evidence type="ECO:0000313" key="3">
    <source>
        <dbReference type="WBParaSite" id="jg13340.1"/>
    </source>
</evidence>
<organism evidence="2 3">
    <name type="scientific">Ditylenchus dipsaci</name>
    <dbReference type="NCBI Taxonomy" id="166011"/>
    <lineage>
        <taxon>Eukaryota</taxon>
        <taxon>Metazoa</taxon>
        <taxon>Ecdysozoa</taxon>
        <taxon>Nematoda</taxon>
        <taxon>Chromadorea</taxon>
        <taxon>Rhabditida</taxon>
        <taxon>Tylenchina</taxon>
        <taxon>Tylenchomorpha</taxon>
        <taxon>Sphaerularioidea</taxon>
        <taxon>Anguinidae</taxon>
        <taxon>Anguininae</taxon>
        <taxon>Ditylenchus</taxon>
    </lineage>
</organism>
<feature type="region of interest" description="Disordered" evidence="1">
    <location>
        <begin position="639"/>
        <end position="682"/>
    </location>
</feature>
<evidence type="ECO:0000256" key="1">
    <source>
        <dbReference type="SAM" id="MobiDB-lite"/>
    </source>
</evidence>
<proteinExistence type="predicted"/>
<keyword evidence="2" id="KW-1185">Reference proteome</keyword>